<dbReference type="InterPro" id="IPR007624">
    <property type="entry name" value="RNA_pol_sigma70_r3"/>
</dbReference>
<evidence type="ECO:0000313" key="9">
    <source>
        <dbReference type="Proteomes" id="UP000274762"/>
    </source>
</evidence>
<dbReference type="PRINTS" id="PR00046">
    <property type="entry name" value="SIGMA70FCT"/>
</dbReference>
<evidence type="ECO:0000259" key="5">
    <source>
        <dbReference type="Pfam" id="PF04539"/>
    </source>
</evidence>
<evidence type="ECO:0000259" key="6">
    <source>
        <dbReference type="Pfam" id="PF04542"/>
    </source>
</evidence>
<evidence type="ECO:0000313" key="8">
    <source>
        <dbReference type="EMBL" id="RKR97732.1"/>
    </source>
</evidence>
<dbReference type="InterPro" id="IPR036388">
    <property type="entry name" value="WH-like_DNA-bd_sf"/>
</dbReference>
<dbReference type="PANTHER" id="PTHR30385">
    <property type="entry name" value="SIGMA FACTOR F FLAGELLAR"/>
    <property type="match status" value="1"/>
</dbReference>
<feature type="domain" description="RNA polymerase sigma-70 region 4" evidence="7">
    <location>
        <begin position="208"/>
        <end position="256"/>
    </location>
</feature>
<feature type="domain" description="RNA polymerase sigma-70 region 3" evidence="5">
    <location>
        <begin position="124"/>
        <end position="195"/>
    </location>
</feature>
<dbReference type="AlphaFoldDB" id="A0A315S3M9"/>
<accession>A0A315S3M9</accession>
<evidence type="ECO:0000259" key="7">
    <source>
        <dbReference type="Pfam" id="PF04545"/>
    </source>
</evidence>
<dbReference type="InterPro" id="IPR013325">
    <property type="entry name" value="RNA_pol_sigma_r2"/>
</dbReference>
<comment type="caution">
    <text evidence="8">The sequence shown here is derived from an EMBL/GenBank/DDBJ whole genome shotgun (WGS) entry which is preliminary data.</text>
</comment>
<dbReference type="SUPFAM" id="SSF88659">
    <property type="entry name" value="Sigma3 and sigma4 domains of RNA polymerase sigma factors"/>
    <property type="match status" value="2"/>
</dbReference>
<dbReference type="PANTHER" id="PTHR30385:SF4">
    <property type="entry name" value="RNA POLYMERASE SIGMA-E FACTOR"/>
    <property type="match status" value="1"/>
</dbReference>
<dbReference type="InterPro" id="IPR007630">
    <property type="entry name" value="RNA_pol_sigma70_r4"/>
</dbReference>
<reference evidence="8 9" key="1">
    <citation type="submission" date="2018-10" db="EMBL/GenBank/DDBJ databases">
        <title>Sequencing the genomes of 1000 actinobacteria strains.</title>
        <authorList>
            <person name="Klenk H.-P."/>
        </authorList>
    </citation>
    <scope>NUCLEOTIDE SEQUENCE [LARGE SCALE GENOMIC DNA]</scope>
    <source>
        <strain evidence="8 9">DSM 44343</strain>
    </source>
</reference>
<name>A0A315S3M9_WILMA</name>
<dbReference type="Gene3D" id="1.20.120.1810">
    <property type="match status" value="1"/>
</dbReference>
<dbReference type="EMBL" id="RBKV01000001">
    <property type="protein sequence ID" value="RKR97732.1"/>
    <property type="molecule type" value="Genomic_DNA"/>
</dbReference>
<evidence type="ECO:0000256" key="4">
    <source>
        <dbReference type="ARBA" id="ARBA00023163"/>
    </source>
</evidence>
<dbReference type="SUPFAM" id="SSF88946">
    <property type="entry name" value="Sigma2 domain of RNA polymerase sigma factors"/>
    <property type="match status" value="1"/>
</dbReference>
<dbReference type="GO" id="GO:0016987">
    <property type="term" value="F:sigma factor activity"/>
    <property type="evidence" value="ECO:0007669"/>
    <property type="project" value="UniProtKB-KW"/>
</dbReference>
<dbReference type="GO" id="GO:0003677">
    <property type="term" value="F:DNA binding"/>
    <property type="evidence" value="ECO:0007669"/>
    <property type="project" value="UniProtKB-KW"/>
</dbReference>
<protein>
    <submittedName>
        <fullName evidence="8">RNA polymerase sigma-B factor</fullName>
    </submittedName>
</protein>
<accession>A0A495KBY6</accession>
<dbReference type="NCBIfam" id="TIGR02980">
    <property type="entry name" value="SigBFG"/>
    <property type="match status" value="1"/>
</dbReference>
<sequence length="275" mass="30322">MLERTQPKARVSDDYADVVDLIARLREKEKGTPAADRLRDQVITRCLPLAENIARRFSGRGENHDDLVQVARLGLVNAVDRFDPQHGSEFVSFAVPTIMGEVRRHFRDAAWATRVPRRLKELHKSISDASENLSQRLGRAPSPSEIAAELDLSVAEVTEGLLARGAYQALSTDSGAADDELGAPLLETLGSEDPEYEHVESYVAIRPALAKLSERERRILVLRFFGSQTQTEIAKQLGISQMHVSRILSSTLAKLRDELGSDEDGALGGPNSFLN</sequence>
<keyword evidence="2" id="KW-0731">Sigma factor</keyword>
<dbReference type="InterPro" id="IPR013324">
    <property type="entry name" value="RNA_pol_sigma_r3/r4-like"/>
</dbReference>
<evidence type="ECO:0000256" key="2">
    <source>
        <dbReference type="ARBA" id="ARBA00023082"/>
    </source>
</evidence>
<dbReference type="InterPro" id="IPR014284">
    <property type="entry name" value="RNA_pol_sigma-70_dom"/>
</dbReference>
<proteinExistence type="predicted"/>
<keyword evidence="4" id="KW-0804">Transcription</keyword>
<dbReference type="GO" id="GO:0006352">
    <property type="term" value="P:DNA-templated transcription initiation"/>
    <property type="evidence" value="ECO:0007669"/>
    <property type="project" value="InterPro"/>
</dbReference>
<evidence type="ECO:0000256" key="1">
    <source>
        <dbReference type="ARBA" id="ARBA00023015"/>
    </source>
</evidence>
<dbReference type="RefSeq" id="WP_023954937.1">
    <property type="nucleotide sequence ID" value="NZ_CBCRXS010000001.1"/>
</dbReference>
<dbReference type="Proteomes" id="UP000274762">
    <property type="component" value="Unassembled WGS sequence"/>
</dbReference>
<dbReference type="Pfam" id="PF04542">
    <property type="entry name" value="Sigma70_r2"/>
    <property type="match status" value="1"/>
</dbReference>
<dbReference type="CDD" id="cd06171">
    <property type="entry name" value="Sigma70_r4"/>
    <property type="match status" value="1"/>
</dbReference>
<dbReference type="Pfam" id="PF04539">
    <property type="entry name" value="Sigma70_r3"/>
    <property type="match status" value="1"/>
</dbReference>
<dbReference type="InterPro" id="IPR007627">
    <property type="entry name" value="RNA_pol_sigma70_r2"/>
</dbReference>
<dbReference type="InterPro" id="IPR000943">
    <property type="entry name" value="RNA_pol_sigma70"/>
</dbReference>
<evidence type="ECO:0000256" key="3">
    <source>
        <dbReference type="ARBA" id="ARBA00023125"/>
    </source>
</evidence>
<dbReference type="Gene3D" id="1.10.10.10">
    <property type="entry name" value="Winged helix-like DNA-binding domain superfamily/Winged helix DNA-binding domain"/>
    <property type="match status" value="2"/>
</dbReference>
<dbReference type="InterPro" id="IPR014322">
    <property type="entry name" value="RNA_pol_sigma-B/F/G"/>
</dbReference>
<gene>
    <name evidence="8" type="ORF">DFJ75_4623</name>
</gene>
<organism evidence="8 9">
    <name type="scientific">Williamsia marianensis</name>
    <dbReference type="NCBI Taxonomy" id="85044"/>
    <lineage>
        <taxon>Bacteria</taxon>
        <taxon>Bacillati</taxon>
        <taxon>Actinomycetota</taxon>
        <taxon>Actinomycetes</taxon>
        <taxon>Mycobacteriales</taxon>
        <taxon>Nocardiaceae</taxon>
        <taxon>Williamsia</taxon>
    </lineage>
</organism>
<keyword evidence="1" id="KW-0805">Transcription regulation</keyword>
<dbReference type="NCBIfam" id="TIGR02937">
    <property type="entry name" value="sigma70-ECF"/>
    <property type="match status" value="1"/>
</dbReference>
<feature type="domain" description="RNA polymerase sigma-70 region 2" evidence="6">
    <location>
        <begin position="43"/>
        <end position="111"/>
    </location>
</feature>
<keyword evidence="3" id="KW-0238">DNA-binding</keyword>
<dbReference type="Pfam" id="PF04545">
    <property type="entry name" value="Sigma70_r4"/>
    <property type="match status" value="1"/>
</dbReference>